<sequence length="102" mass="11169">MPENRAIMTETRNEPTVLTELAEAIEALERGAVSAPVSIQLTDSVVLEAAEDDDIDGLLQRARGLRLIMMIAAGDPVERPSSMRHDRPALHARVKDILDALK</sequence>
<dbReference type="EMBL" id="QWGB01000004">
    <property type="protein sequence ID" value="RIJ26047.1"/>
    <property type="molecule type" value="Genomic_DNA"/>
</dbReference>
<reference evidence="1 2" key="1">
    <citation type="submission" date="2018-08" db="EMBL/GenBank/DDBJ databases">
        <title>Henriciella mobilis sp. nov., isolated from seawater.</title>
        <authorList>
            <person name="Cheng H."/>
            <person name="Wu Y.-H."/>
            <person name="Xu X.-W."/>
            <person name="Guo L.-L."/>
        </authorList>
    </citation>
    <scope>NUCLEOTIDE SEQUENCE [LARGE SCALE GENOMIC DNA]</scope>
    <source>
        <strain evidence="1 2">CCUG66934</strain>
    </source>
</reference>
<comment type="caution">
    <text evidence="1">The sequence shown here is derived from an EMBL/GenBank/DDBJ whole genome shotgun (WGS) entry which is preliminary data.</text>
</comment>
<evidence type="ECO:0000313" key="1">
    <source>
        <dbReference type="EMBL" id="RIJ26047.1"/>
    </source>
</evidence>
<proteinExistence type="predicted"/>
<dbReference type="RefSeq" id="WP_119378396.1">
    <property type="nucleotide sequence ID" value="NZ_QWGB01000004.1"/>
</dbReference>
<accession>A0A399R818</accession>
<name>A0A399R818_9PROT</name>
<dbReference type="AlphaFoldDB" id="A0A399R818"/>
<gene>
    <name evidence="1" type="ORF">D1224_02730</name>
</gene>
<dbReference type="OrthoDB" id="7631864at2"/>
<dbReference type="Proteomes" id="UP000265431">
    <property type="component" value="Unassembled WGS sequence"/>
</dbReference>
<keyword evidence="2" id="KW-1185">Reference proteome</keyword>
<protein>
    <submittedName>
        <fullName evidence="1">Uncharacterized protein</fullName>
    </submittedName>
</protein>
<organism evidence="1 2">
    <name type="scientific">Henriciella barbarensis</name>
    <dbReference type="NCBI Taxonomy" id="86342"/>
    <lineage>
        <taxon>Bacteria</taxon>
        <taxon>Pseudomonadati</taxon>
        <taxon>Pseudomonadota</taxon>
        <taxon>Alphaproteobacteria</taxon>
        <taxon>Hyphomonadales</taxon>
        <taxon>Hyphomonadaceae</taxon>
        <taxon>Henriciella</taxon>
    </lineage>
</organism>
<evidence type="ECO:0000313" key="2">
    <source>
        <dbReference type="Proteomes" id="UP000265431"/>
    </source>
</evidence>